<keyword evidence="2" id="KW-1185">Reference proteome</keyword>
<dbReference type="AlphaFoldDB" id="A0AAV2REI6"/>
<reference evidence="1 2" key="1">
    <citation type="submission" date="2024-05" db="EMBL/GenBank/DDBJ databases">
        <authorList>
            <person name="Wallberg A."/>
        </authorList>
    </citation>
    <scope>NUCLEOTIDE SEQUENCE [LARGE SCALE GENOMIC DNA]</scope>
</reference>
<dbReference type="Proteomes" id="UP001497623">
    <property type="component" value="Unassembled WGS sequence"/>
</dbReference>
<dbReference type="EMBL" id="CAXKWB010020476">
    <property type="protein sequence ID" value="CAL4122619.1"/>
    <property type="molecule type" value="Genomic_DNA"/>
</dbReference>
<evidence type="ECO:0000313" key="2">
    <source>
        <dbReference type="Proteomes" id="UP001497623"/>
    </source>
</evidence>
<protein>
    <submittedName>
        <fullName evidence="1">Uncharacterized protein</fullName>
    </submittedName>
</protein>
<proteinExistence type="predicted"/>
<evidence type="ECO:0000313" key="1">
    <source>
        <dbReference type="EMBL" id="CAL4122619.1"/>
    </source>
</evidence>
<comment type="caution">
    <text evidence="1">The sequence shown here is derived from an EMBL/GenBank/DDBJ whole genome shotgun (WGS) entry which is preliminary data.</text>
</comment>
<accession>A0AAV2REI6</accession>
<gene>
    <name evidence="1" type="ORF">MNOR_LOCUS23341</name>
</gene>
<sequence length="264" mass="28829">MCDVDTHVYEYYCEPPAGAILPPSNDTTILPYPILKPIEKCCPACYECEHLAGHCKLRWITHLYPEWCDFKTPYPCRDYSCTCCVKCAEDKCSDCVQTGGNCRVECRSDEKEDKKNLCKYSDQIQQGGGCKCCKLCEPTPYCLDLYGICHTHPDDCPTGSAATTGCCGGCYCCKPTLQPIPATGGSPGGCYEPGSYCSETDDCSPGYYACFGQCIKTLWHAGLQSTELGYCCVPKATGSGVKPGRSVALPNLKNALMGRLRDQF</sequence>
<name>A0AAV2REI6_MEGNR</name>
<organism evidence="1 2">
    <name type="scientific">Meganyctiphanes norvegica</name>
    <name type="common">Northern krill</name>
    <name type="synonym">Thysanopoda norvegica</name>
    <dbReference type="NCBI Taxonomy" id="48144"/>
    <lineage>
        <taxon>Eukaryota</taxon>
        <taxon>Metazoa</taxon>
        <taxon>Ecdysozoa</taxon>
        <taxon>Arthropoda</taxon>
        <taxon>Crustacea</taxon>
        <taxon>Multicrustacea</taxon>
        <taxon>Malacostraca</taxon>
        <taxon>Eumalacostraca</taxon>
        <taxon>Eucarida</taxon>
        <taxon>Euphausiacea</taxon>
        <taxon>Euphausiidae</taxon>
        <taxon>Meganyctiphanes</taxon>
    </lineage>
</organism>